<dbReference type="GO" id="GO:0016846">
    <property type="term" value="F:carbon-sulfur lyase activity"/>
    <property type="evidence" value="ECO:0007669"/>
    <property type="project" value="InterPro"/>
</dbReference>
<reference evidence="6" key="1">
    <citation type="submission" date="2019-04" db="EMBL/GenBank/DDBJ databases">
        <title>Friends and foes A comparative genomics studyof 23 Aspergillus species from section Flavi.</title>
        <authorList>
            <consortium name="DOE Joint Genome Institute"/>
            <person name="Kjaerbolling I."/>
            <person name="Vesth T."/>
            <person name="Frisvad J.C."/>
            <person name="Nybo J.L."/>
            <person name="Theobald S."/>
            <person name="Kildgaard S."/>
            <person name="Isbrandt T."/>
            <person name="Kuo A."/>
            <person name="Sato A."/>
            <person name="Lyhne E.K."/>
            <person name="Kogle M.E."/>
            <person name="Wiebenga A."/>
            <person name="Kun R.S."/>
            <person name="Lubbers R.J."/>
            <person name="Makela M.R."/>
            <person name="Barry K."/>
            <person name="Chovatia M."/>
            <person name="Clum A."/>
            <person name="Daum C."/>
            <person name="Haridas S."/>
            <person name="He G."/>
            <person name="LaButti K."/>
            <person name="Lipzen A."/>
            <person name="Mondo S."/>
            <person name="Riley R."/>
            <person name="Salamov A."/>
            <person name="Simmons B.A."/>
            <person name="Magnuson J.K."/>
            <person name="Henrissat B."/>
            <person name="Mortensen U.H."/>
            <person name="Larsen T.O."/>
            <person name="Devries R.P."/>
            <person name="Grigoriev I.V."/>
            <person name="Machida M."/>
            <person name="Baker S.E."/>
            <person name="Andersen M.R."/>
        </authorList>
    </citation>
    <scope>NUCLEOTIDE SEQUENCE [LARGE SCALE GENOMIC DNA]</scope>
    <source>
        <strain evidence="6">IBT 14317</strain>
    </source>
</reference>
<dbReference type="PANTHER" id="PTHR33337">
    <property type="entry name" value="GFA DOMAIN-CONTAINING PROTEIN"/>
    <property type="match status" value="1"/>
</dbReference>
<protein>
    <recommendedName>
        <fullName evidence="5">CENP-V/GFA domain-containing protein</fullName>
    </recommendedName>
</protein>
<dbReference type="AlphaFoldDB" id="A0A5N7BZE9"/>
<dbReference type="Pfam" id="PF04828">
    <property type="entry name" value="GFA"/>
    <property type="match status" value="1"/>
</dbReference>
<evidence type="ECO:0000313" key="6">
    <source>
        <dbReference type="EMBL" id="KAE8387149.1"/>
    </source>
</evidence>
<keyword evidence="3" id="KW-0862">Zinc</keyword>
<evidence type="ECO:0000256" key="4">
    <source>
        <dbReference type="ARBA" id="ARBA00023239"/>
    </source>
</evidence>
<dbReference type="Gene3D" id="3.90.1590.10">
    <property type="entry name" value="glutathione-dependent formaldehyde- activating enzyme (gfa)"/>
    <property type="match status" value="1"/>
</dbReference>
<dbReference type="InterPro" id="IPR011057">
    <property type="entry name" value="Mss4-like_sf"/>
</dbReference>
<comment type="similarity">
    <text evidence="1">Belongs to the Gfa family.</text>
</comment>
<sequence length="145" mass="15787">MFSHDSHIYTLHERPKLIESTSSHGSNFVSLIITVPRVSAPLVCHCRNCGRSGGGSSINYVLPEADVTIKDPHSSLKAYEDTNTVSGNRIQRKFCSNYGSPGLTGGPSLIVMASLFDVISRLDIEVFTDQSQKWEGPAEGAKQAY</sequence>
<keyword evidence="4" id="KW-0456">Lyase</keyword>
<feature type="domain" description="CENP-V/GFA" evidence="5">
    <location>
        <begin position="40"/>
        <end position="104"/>
    </location>
</feature>
<dbReference type="PANTHER" id="PTHR33337:SF40">
    <property type="entry name" value="CENP-V_GFA DOMAIN-CONTAINING PROTEIN-RELATED"/>
    <property type="match status" value="1"/>
</dbReference>
<dbReference type="InterPro" id="IPR006913">
    <property type="entry name" value="CENP-V/GFA"/>
</dbReference>
<keyword evidence="2" id="KW-0479">Metal-binding</keyword>
<evidence type="ECO:0000259" key="5">
    <source>
        <dbReference type="Pfam" id="PF04828"/>
    </source>
</evidence>
<dbReference type="OrthoDB" id="9985472at2759"/>
<evidence type="ECO:0000256" key="3">
    <source>
        <dbReference type="ARBA" id="ARBA00022833"/>
    </source>
</evidence>
<dbReference type="GO" id="GO:0046872">
    <property type="term" value="F:metal ion binding"/>
    <property type="evidence" value="ECO:0007669"/>
    <property type="project" value="UniProtKB-KW"/>
</dbReference>
<proteinExistence type="inferred from homology"/>
<gene>
    <name evidence="6" type="ORF">BDV23DRAFT_131228</name>
</gene>
<dbReference type="SUPFAM" id="SSF51316">
    <property type="entry name" value="Mss4-like"/>
    <property type="match status" value="1"/>
</dbReference>
<evidence type="ECO:0000256" key="1">
    <source>
        <dbReference type="ARBA" id="ARBA00005495"/>
    </source>
</evidence>
<accession>A0A5N7BZE9</accession>
<name>A0A5N7BZE9_PETAA</name>
<dbReference type="Proteomes" id="UP000326877">
    <property type="component" value="Unassembled WGS sequence"/>
</dbReference>
<dbReference type="EMBL" id="ML735298">
    <property type="protein sequence ID" value="KAE8387149.1"/>
    <property type="molecule type" value="Genomic_DNA"/>
</dbReference>
<evidence type="ECO:0000256" key="2">
    <source>
        <dbReference type="ARBA" id="ARBA00022723"/>
    </source>
</evidence>
<organism evidence="6">
    <name type="scientific">Petromyces alliaceus</name>
    <name type="common">Aspergillus alliaceus</name>
    <dbReference type="NCBI Taxonomy" id="209559"/>
    <lineage>
        <taxon>Eukaryota</taxon>
        <taxon>Fungi</taxon>
        <taxon>Dikarya</taxon>
        <taxon>Ascomycota</taxon>
        <taxon>Pezizomycotina</taxon>
        <taxon>Eurotiomycetes</taxon>
        <taxon>Eurotiomycetidae</taxon>
        <taxon>Eurotiales</taxon>
        <taxon>Aspergillaceae</taxon>
        <taxon>Aspergillus</taxon>
        <taxon>Aspergillus subgen. Circumdati</taxon>
    </lineage>
</organism>